<dbReference type="AlphaFoldDB" id="A0AAJ6VXJ3"/>
<evidence type="ECO:0000313" key="10">
    <source>
        <dbReference type="Proteomes" id="UP000694867"/>
    </source>
</evidence>
<reference evidence="11" key="1">
    <citation type="submission" date="2025-08" db="UniProtKB">
        <authorList>
            <consortium name="RefSeq"/>
        </authorList>
    </citation>
    <scope>IDENTIFICATION</scope>
</reference>
<dbReference type="CDD" id="cd09274">
    <property type="entry name" value="RNase_HI_RT_Ty3"/>
    <property type="match status" value="1"/>
</dbReference>
<dbReference type="InterPro" id="IPR041373">
    <property type="entry name" value="RT_RNaseH"/>
</dbReference>
<evidence type="ECO:0000256" key="3">
    <source>
        <dbReference type="ARBA" id="ARBA00022695"/>
    </source>
</evidence>
<dbReference type="Proteomes" id="UP000694867">
    <property type="component" value="Unplaced"/>
</dbReference>
<dbReference type="EC" id="2.7.7.49" evidence="1"/>
<dbReference type="SUPFAM" id="SSF50630">
    <property type="entry name" value="Acid proteases"/>
    <property type="match status" value="1"/>
</dbReference>
<dbReference type="Gene3D" id="3.10.10.10">
    <property type="entry name" value="HIV Type 1 Reverse Transcriptase, subunit A, domain 1"/>
    <property type="match status" value="1"/>
</dbReference>
<evidence type="ECO:0000256" key="4">
    <source>
        <dbReference type="ARBA" id="ARBA00022722"/>
    </source>
</evidence>
<evidence type="ECO:0000259" key="9">
    <source>
        <dbReference type="Pfam" id="PF17917"/>
    </source>
</evidence>
<evidence type="ECO:0000256" key="6">
    <source>
        <dbReference type="ARBA" id="ARBA00022801"/>
    </source>
</evidence>
<keyword evidence="10" id="KW-1185">Reference proteome</keyword>
<keyword evidence="4" id="KW-0540">Nuclease</keyword>
<dbReference type="Pfam" id="PF00078">
    <property type="entry name" value="RVT_1"/>
    <property type="match status" value="1"/>
</dbReference>
<evidence type="ECO:0000259" key="8">
    <source>
        <dbReference type="Pfam" id="PF00078"/>
    </source>
</evidence>
<keyword evidence="7" id="KW-0695">RNA-directed DNA polymerase</keyword>
<protein>
    <recommendedName>
        <fullName evidence="1">RNA-directed DNA polymerase</fullName>
        <ecNumber evidence="1">2.7.7.49</ecNumber>
    </recommendedName>
</protein>
<accession>A0AAJ6VXJ3</accession>
<keyword evidence="3" id="KW-0548">Nucleotidyltransferase</keyword>
<keyword evidence="5" id="KW-0255">Endonuclease</keyword>
<proteinExistence type="predicted"/>
<evidence type="ECO:0000256" key="1">
    <source>
        <dbReference type="ARBA" id="ARBA00012493"/>
    </source>
</evidence>
<dbReference type="CDD" id="cd01647">
    <property type="entry name" value="RT_LTR"/>
    <property type="match status" value="1"/>
</dbReference>
<dbReference type="RefSeq" id="XP_003742186.1">
    <property type="nucleotide sequence ID" value="XM_003742138.1"/>
</dbReference>
<dbReference type="GeneID" id="100904270"/>
<dbReference type="InterPro" id="IPR000477">
    <property type="entry name" value="RT_dom"/>
</dbReference>
<dbReference type="InterPro" id="IPR043128">
    <property type="entry name" value="Rev_trsase/Diguanyl_cyclase"/>
</dbReference>
<keyword evidence="6" id="KW-0378">Hydrolase</keyword>
<keyword evidence="2" id="KW-0808">Transferase</keyword>
<evidence type="ECO:0000256" key="5">
    <source>
        <dbReference type="ARBA" id="ARBA00022759"/>
    </source>
</evidence>
<dbReference type="GO" id="GO:0003964">
    <property type="term" value="F:RNA-directed DNA polymerase activity"/>
    <property type="evidence" value="ECO:0007669"/>
    <property type="project" value="UniProtKB-KW"/>
</dbReference>
<gene>
    <name evidence="11" type="primary">LOC100904270</name>
</gene>
<name>A0AAJ6VXJ3_9ACAR</name>
<evidence type="ECO:0000256" key="2">
    <source>
        <dbReference type="ARBA" id="ARBA00022679"/>
    </source>
</evidence>
<organism evidence="10 11">
    <name type="scientific">Galendromus occidentalis</name>
    <name type="common">western predatory mite</name>
    <dbReference type="NCBI Taxonomy" id="34638"/>
    <lineage>
        <taxon>Eukaryota</taxon>
        <taxon>Metazoa</taxon>
        <taxon>Ecdysozoa</taxon>
        <taxon>Arthropoda</taxon>
        <taxon>Chelicerata</taxon>
        <taxon>Arachnida</taxon>
        <taxon>Acari</taxon>
        <taxon>Parasitiformes</taxon>
        <taxon>Mesostigmata</taxon>
        <taxon>Gamasina</taxon>
        <taxon>Phytoseioidea</taxon>
        <taxon>Phytoseiidae</taxon>
        <taxon>Typhlodrominae</taxon>
        <taxon>Galendromus</taxon>
    </lineage>
</organism>
<dbReference type="Gene3D" id="3.30.70.270">
    <property type="match status" value="1"/>
</dbReference>
<dbReference type="GO" id="GO:0016787">
    <property type="term" value="F:hydrolase activity"/>
    <property type="evidence" value="ECO:0007669"/>
    <property type="project" value="UniProtKB-KW"/>
</dbReference>
<feature type="domain" description="Reverse transcriptase RNase H-like" evidence="9">
    <location>
        <begin position="661"/>
        <end position="733"/>
    </location>
</feature>
<dbReference type="GO" id="GO:0004519">
    <property type="term" value="F:endonuclease activity"/>
    <property type="evidence" value="ECO:0007669"/>
    <property type="project" value="UniProtKB-KW"/>
</dbReference>
<evidence type="ECO:0000256" key="7">
    <source>
        <dbReference type="ARBA" id="ARBA00022918"/>
    </source>
</evidence>
<dbReference type="InterPro" id="IPR021109">
    <property type="entry name" value="Peptidase_aspartic_dom_sf"/>
</dbReference>
<dbReference type="InterPro" id="IPR050951">
    <property type="entry name" value="Retrovirus_Pol_polyprotein"/>
</dbReference>
<dbReference type="KEGG" id="goe:100904270"/>
<dbReference type="PANTHER" id="PTHR37984">
    <property type="entry name" value="PROTEIN CBG26694"/>
    <property type="match status" value="1"/>
</dbReference>
<dbReference type="InterPro" id="IPR043502">
    <property type="entry name" value="DNA/RNA_pol_sf"/>
</dbReference>
<dbReference type="SUPFAM" id="SSF56672">
    <property type="entry name" value="DNA/RNA polymerases"/>
    <property type="match status" value="1"/>
</dbReference>
<dbReference type="PANTHER" id="PTHR37984:SF5">
    <property type="entry name" value="PROTEIN NYNRIN-LIKE"/>
    <property type="match status" value="1"/>
</dbReference>
<dbReference type="Pfam" id="PF17917">
    <property type="entry name" value="RT_RNaseH"/>
    <property type="match status" value="1"/>
</dbReference>
<feature type="domain" description="Reverse transcriptase" evidence="8">
    <location>
        <begin position="509"/>
        <end position="622"/>
    </location>
</feature>
<sequence>MLKISHSSYHGDRLLWRRARDCIFWPGLKQQLGDFCNNCEACLSFRSKQRKQPMIETTSATYPFRVVFRDLFELRKLRYLVTVDVFSDFFEVDNLGETASTKKYLAQGNGKAEAAVKIAERLLKKCTKSEEDYEYGFLETRNVSHPEGSMTVEMFKIFLAINYASGSAFKGLRSVMLKAVDDKPQLTVTQLREVVVSYDKRTRDSTIDPSDSVVESSAAVNKVQLADRQKRLYSKPSGQSATKKQYAATTTTCSGCGGSHNRRSCRFSGATCFFCHKKGHLKKVCSNFLEKQSSDAINPGTVDVSEVSDSDRSRAIVSVFLNGVTVRLRVDTGADLSVIGKALRGKIGSPRLLPMISKRTAANGEGLDISGFFTADYKLSEDSDFVVSDRVIVLRRREAALLGCRPIFQLGLLVPNQSLEICSTVEGSNDSSKWRSRYPDVFKEGLGLRSKVRVRLDLKEESRPVHLRARPIAAAFRDAVDKELDRLLDLGVLSAVESSSWACPIVVARKANGKIRVCADYSTGLNDALQDVSQPIPNMEEMMTKFSGNRVSTQLDSYDAYLQLELEAPSRALTTINTHRGLFQYNRLVSGLKTAPAVFQRAMDQALTGLDGTLVYLDDILVEYLGVIVNEQGIKADPQKISAIQNLRRPGNVSEGLIEAADACNTGIGGVLLQRYPDGVERAVFHASKSLTSTQRNYSRIEKEAPALVYTVERLEKFVWGRHFILQTDHRPLLA</sequence>
<evidence type="ECO:0000313" key="11">
    <source>
        <dbReference type="RefSeq" id="XP_003742186.1"/>
    </source>
</evidence>